<evidence type="ECO:0000313" key="8">
    <source>
        <dbReference type="EMBL" id="CDS16450.1"/>
    </source>
</evidence>
<gene>
    <name evidence="10" type="primary">EGR_00627</name>
    <name evidence="8" type="ORF">EgrG_000887500</name>
</gene>
<feature type="domain" description="Hsp70-interacting protein N-terminal" evidence="7">
    <location>
        <begin position="12"/>
        <end position="44"/>
    </location>
</feature>
<dbReference type="AlphaFoldDB" id="A0A068WFR1"/>
<evidence type="ECO:0000256" key="3">
    <source>
        <dbReference type="ARBA" id="ARBA00022803"/>
    </source>
</evidence>
<dbReference type="PANTHER" id="PTHR45883:SF2">
    <property type="entry name" value="HSC70-INTERACTING PROTEIN"/>
    <property type="match status" value="1"/>
</dbReference>
<feature type="compositionally biased region" description="Acidic residues" evidence="5">
    <location>
        <begin position="66"/>
        <end position="91"/>
    </location>
</feature>
<dbReference type="GO" id="GO:0030544">
    <property type="term" value="F:Hsp70 protein binding"/>
    <property type="evidence" value="ECO:0007669"/>
    <property type="project" value="TreeGrafter"/>
</dbReference>
<dbReference type="Gene3D" id="1.25.40.10">
    <property type="entry name" value="Tetratricopeptide repeat domain"/>
    <property type="match status" value="1"/>
</dbReference>
<dbReference type="CDD" id="cd14438">
    <property type="entry name" value="Hip_N"/>
    <property type="match status" value="1"/>
</dbReference>
<protein>
    <submittedName>
        <fullName evidence="8 10">Mitochondrial import receptor subunit tom34</fullName>
    </submittedName>
</protein>
<evidence type="ECO:0000313" key="9">
    <source>
        <dbReference type="Proteomes" id="UP000492820"/>
    </source>
</evidence>
<keyword evidence="3 4" id="KW-0802">TPR repeat</keyword>
<dbReference type="InterPro" id="IPR034649">
    <property type="entry name" value="Hip_N"/>
</dbReference>
<accession>A0A068WFR1</accession>
<dbReference type="SUPFAM" id="SSF48452">
    <property type="entry name" value="TPR-like"/>
    <property type="match status" value="1"/>
</dbReference>
<dbReference type="InterPro" id="IPR041243">
    <property type="entry name" value="STI1/HOP_DP"/>
</dbReference>
<evidence type="ECO:0000259" key="7">
    <source>
        <dbReference type="Pfam" id="PF18253"/>
    </source>
</evidence>
<keyword evidence="2" id="KW-0677">Repeat</keyword>
<dbReference type="InterPro" id="IPR011990">
    <property type="entry name" value="TPR-like_helical_dom_sf"/>
</dbReference>
<comment type="similarity">
    <text evidence="1">Belongs to the FAM10 family.</text>
</comment>
<dbReference type="Gene3D" id="6.10.250.3420">
    <property type="match status" value="1"/>
</dbReference>
<dbReference type="EMBL" id="LK028576">
    <property type="protein sequence ID" value="CDS16450.1"/>
    <property type="molecule type" value="Genomic_DNA"/>
</dbReference>
<feature type="domain" description="STI1/HOP DP" evidence="6">
    <location>
        <begin position="280"/>
        <end position="331"/>
    </location>
</feature>
<dbReference type="Pfam" id="PF00515">
    <property type="entry name" value="TPR_1"/>
    <property type="match status" value="1"/>
</dbReference>
<reference evidence="8" key="2">
    <citation type="submission" date="2014-06" db="EMBL/GenBank/DDBJ databases">
        <authorList>
            <person name="Aslett M."/>
        </authorList>
    </citation>
    <scope>NUCLEOTIDE SEQUENCE</scope>
</reference>
<sequence length="398" mass="44474">MLPPQLLRDAERFVGILKGDPGLLHTPELKFLKEYLESLGATIPPRKTSRDSPPQHQKTPEKESESSEEPESEESELEFDTSGVIEEESDEPQPMGDDTAEVTEEMIGKAEEKRFEAQTKFSDGDFEGAVALFTESISENPHVAVSFAKRAACYFKLKKPASAIRDCNKAISLNPDSAAAYKWRGLTNKALGHWEEAYMDLQTSLKLDYSDDAYEAMKAVEPNYQRIHAHKLKWMRKREEKTFKELKKAHVARQKAYEEAKRHKTEADFQAAEEMPSGLQDAFSKILSDPELVAAMQDPELQAAFTQGMTNPAAFKAAASNPKFADLMKKMGQKMGVSEDAQAAAAPGGSRMKPTGDDGRCWWQDLRLLIRLLACFHWFVSSKPVPFDTFIGGTLVSS</sequence>
<reference evidence="8 9" key="1">
    <citation type="journal article" date="2013" name="Nature">
        <title>The genomes of four tapeworm species reveal adaptations to parasitism.</title>
        <authorList>
            <person name="Tsai I.J."/>
            <person name="Zarowiecki M."/>
            <person name="Holroyd N."/>
            <person name="Garciarrubio A."/>
            <person name="Sanchez-Flores A."/>
            <person name="Brooks K.L."/>
            <person name="Tracey A."/>
            <person name="Bobes R.J."/>
            <person name="Fragoso G."/>
            <person name="Sciutto E."/>
            <person name="Aslett M."/>
            <person name="Beasley H."/>
            <person name="Bennett H.M."/>
            <person name="Cai J."/>
            <person name="Camicia F."/>
            <person name="Clark R."/>
            <person name="Cucher M."/>
            <person name="De Silva N."/>
            <person name="Day T.A."/>
            <person name="Deplazes P."/>
            <person name="Estrada K."/>
            <person name="Fernandez C."/>
            <person name="Holland P.W."/>
            <person name="Hou J."/>
            <person name="Hu S."/>
            <person name="Huckvale T."/>
            <person name="Hung S.S."/>
            <person name="Kamenetzky L."/>
            <person name="Keane J.A."/>
            <person name="Kiss F."/>
            <person name="Koziol U."/>
            <person name="Lambert O."/>
            <person name="Liu K."/>
            <person name="Luo X."/>
            <person name="Luo Y."/>
            <person name="Macchiaroli N."/>
            <person name="Nichol S."/>
            <person name="Paps J."/>
            <person name="Parkinson J."/>
            <person name="Pouchkina-Stantcheva N."/>
            <person name="Riddiford N."/>
            <person name="Rosenzvit M."/>
            <person name="Salinas G."/>
            <person name="Wasmuth J.D."/>
            <person name="Zamanian M."/>
            <person name="Zheng Y."/>
            <person name="Cai X."/>
            <person name="Soberon X."/>
            <person name="Olson P.D."/>
            <person name="Laclette J.P."/>
            <person name="Brehm K."/>
            <person name="Berriman M."/>
            <person name="Garciarrubio A."/>
            <person name="Bobes R.J."/>
            <person name="Fragoso G."/>
            <person name="Sanchez-Flores A."/>
            <person name="Estrada K."/>
            <person name="Cevallos M.A."/>
            <person name="Morett E."/>
            <person name="Gonzalez V."/>
            <person name="Portillo T."/>
            <person name="Ochoa-Leyva A."/>
            <person name="Jose M.V."/>
            <person name="Sciutto E."/>
            <person name="Landa A."/>
            <person name="Jimenez L."/>
            <person name="Valdes V."/>
            <person name="Carrero J.C."/>
            <person name="Larralde C."/>
            <person name="Morales-Montor J."/>
            <person name="Limon-Lason J."/>
            <person name="Soberon X."/>
            <person name="Laclette J.P."/>
        </authorList>
    </citation>
    <scope>NUCLEOTIDE SEQUENCE [LARGE SCALE GENOMIC DNA]</scope>
</reference>
<evidence type="ECO:0000313" key="10">
    <source>
        <dbReference type="WBParaSite" id="EgrG_000887500"/>
    </source>
</evidence>
<dbReference type="Pfam" id="PF17830">
    <property type="entry name" value="STI1-HOP_DP"/>
    <property type="match status" value="1"/>
</dbReference>
<dbReference type="SMART" id="SM00028">
    <property type="entry name" value="TPR"/>
    <property type="match status" value="3"/>
</dbReference>
<evidence type="ECO:0000256" key="5">
    <source>
        <dbReference type="SAM" id="MobiDB-lite"/>
    </source>
</evidence>
<evidence type="ECO:0000256" key="4">
    <source>
        <dbReference type="PROSITE-ProRule" id="PRU00339"/>
    </source>
</evidence>
<dbReference type="WBParaSite" id="EgrG_000887500">
    <property type="protein sequence ID" value="EgrG_000887500"/>
    <property type="gene ID" value="EgrG_000887500"/>
</dbReference>
<evidence type="ECO:0000259" key="6">
    <source>
        <dbReference type="Pfam" id="PF17830"/>
    </source>
</evidence>
<dbReference type="GO" id="GO:0046983">
    <property type="term" value="F:protein dimerization activity"/>
    <property type="evidence" value="ECO:0007669"/>
    <property type="project" value="InterPro"/>
</dbReference>
<dbReference type="FunFam" id="1.25.40.10:FF:000112">
    <property type="entry name" value="FAM10 family protein"/>
    <property type="match status" value="1"/>
</dbReference>
<dbReference type="Proteomes" id="UP000492820">
    <property type="component" value="Unassembled WGS sequence"/>
</dbReference>
<dbReference type="Pfam" id="PF18253">
    <property type="entry name" value="HipN"/>
    <property type="match status" value="1"/>
</dbReference>
<dbReference type="PROSITE" id="PS50005">
    <property type="entry name" value="TPR"/>
    <property type="match status" value="1"/>
</dbReference>
<evidence type="ECO:0000256" key="1">
    <source>
        <dbReference type="ARBA" id="ARBA00009015"/>
    </source>
</evidence>
<name>A0A068WFR1_ECHGR</name>
<dbReference type="InterPro" id="IPR019734">
    <property type="entry name" value="TPR_rpt"/>
</dbReference>
<dbReference type="PANTHER" id="PTHR45883">
    <property type="entry name" value="HSC70-INTERACTING PROTEIN"/>
    <property type="match status" value="1"/>
</dbReference>
<feature type="region of interest" description="Disordered" evidence="5">
    <location>
        <begin position="42"/>
        <end position="99"/>
    </location>
</feature>
<evidence type="ECO:0000256" key="2">
    <source>
        <dbReference type="ARBA" id="ARBA00022737"/>
    </source>
</evidence>
<feature type="repeat" description="TPR" evidence="4">
    <location>
        <begin position="144"/>
        <end position="177"/>
    </location>
</feature>
<dbReference type="Gene3D" id="1.10.260.100">
    <property type="match status" value="1"/>
</dbReference>
<proteinExistence type="inferred from homology"/>
<dbReference type="OrthoDB" id="533763at2759"/>
<reference evidence="10" key="3">
    <citation type="submission" date="2020-10" db="UniProtKB">
        <authorList>
            <consortium name="WormBaseParasite"/>
        </authorList>
    </citation>
    <scope>IDENTIFICATION</scope>
</reference>
<organism evidence="8">
    <name type="scientific">Echinococcus granulosus</name>
    <name type="common">Hydatid tapeworm</name>
    <dbReference type="NCBI Taxonomy" id="6210"/>
    <lineage>
        <taxon>Eukaryota</taxon>
        <taxon>Metazoa</taxon>
        <taxon>Spiralia</taxon>
        <taxon>Lophotrochozoa</taxon>
        <taxon>Platyhelminthes</taxon>
        <taxon>Cestoda</taxon>
        <taxon>Eucestoda</taxon>
        <taxon>Cyclophyllidea</taxon>
        <taxon>Taeniidae</taxon>
        <taxon>Echinococcus</taxon>
        <taxon>Echinococcus granulosus group</taxon>
    </lineage>
</organism>
<keyword evidence="8" id="KW-0675">Receptor</keyword>